<gene>
    <name evidence="1" type="ORF">BU25DRAFT_484891</name>
</gene>
<evidence type="ECO:0000313" key="2">
    <source>
        <dbReference type="Proteomes" id="UP000799754"/>
    </source>
</evidence>
<reference evidence="1" key="1">
    <citation type="journal article" date="2020" name="Stud. Mycol.">
        <title>101 Dothideomycetes genomes: a test case for predicting lifestyles and emergence of pathogens.</title>
        <authorList>
            <person name="Haridas S."/>
            <person name="Albert R."/>
            <person name="Binder M."/>
            <person name="Bloem J."/>
            <person name="Labutti K."/>
            <person name="Salamov A."/>
            <person name="Andreopoulos B."/>
            <person name="Baker S."/>
            <person name="Barry K."/>
            <person name="Bills G."/>
            <person name="Bluhm B."/>
            <person name="Cannon C."/>
            <person name="Castanera R."/>
            <person name="Culley D."/>
            <person name="Daum C."/>
            <person name="Ezra D."/>
            <person name="Gonzalez J."/>
            <person name="Henrissat B."/>
            <person name="Kuo A."/>
            <person name="Liang C."/>
            <person name="Lipzen A."/>
            <person name="Lutzoni F."/>
            <person name="Magnuson J."/>
            <person name="Mondo S."/>
            <person name="Nolan M."/>
            <person name="Ohm R."/>
            <person name="Pangilinan J."/>
            <person name="Park H.-J."/>
            <person name="Ramirez L."/>
            <person name="Alfaro M."/>
            <person name="Sun H."/>
            <person name="Tritt A."/>
            <person name="Yoshinaga Y."/>
            <person name="Zwiers L.-H."/>
            <person name="Turgeon B."/>
            <person name="Goodwin S."/>
            <person name="Spatafora J."/>
            <person name="Crous P."/>
            <person name="Grigoriev I."/>
        </authorList>
    </citation>
    <scope>NUCLEOTIDE SEQUENCE</scope>
    <source>
        <strain evidence="1">CBS 525.71</strain>
    </source>
</reference>
<keyword evidence="2" id="KW-1185">Reference proteome</keyword>
<organism evidence="1 2">
    <name type="scientific">Macroventuria anomochaeta</name>
    <dbReference type="NCBI Taxonomy" id="301207"/>
    <lineage>
        <taxon>Eukaryota</taxon>
        <taxon>Fungi</taxon>
        <taxon>Dikarya</taxon>
        <taxon>Ascomycota</taxon>
        <taxon>Pezizomycotina</taxon>
        <taxon>Dothideomycetes</taxon>
        <taxon>Pleosporomycetidae</taxon>
        <taxon>Pleosporales</taxon>
        <taxon>Pleosporineae</taxon>
        <taxon>Didymellaceae</taxon>
        <taxon>Macroventuria</taxon>
    </lineage>
</organism>
<name>A0ACB6S8L6_9PLEO</name>
<dbReference type="Proteomes" id="UP000799754">
    <property type="component" value="Unassembled WGS sequence"/>
</dbReference>
<evidence type="ECO:0000313" key="1">
    <source>
        <dbReference type="EMBL" id="KAF2629862.1"/>
    </source>
</evidence>
<sequence>MTPRAPEEFLPPEYRRPRPQLERNASAQSKLSLPASSQSNEADDEQSFSDRSFDMESSALQPQYEGEDTRPTSDKELSGFYMYGWAAEVFVVCGIGSFIPVTLEQLARENGVLLHDHTTPCKASLPTVSPPASFTALFKPHHPEKGQCVVSILGFEVNTASFAMYTFSISVLIQALLIISMSGAADHGRFRKRFLLWFAFIGSTATMLFLPVVPSVYIVGAVLAIVANTCFGASFVLLNSFLPLLVRFHPTVRYAVSNGDDSTDDYDDDDDDNLSDEARCSSRLARHEPVFDGVADATTALLPPQRSAPDLASPRTKDRSAPSQELALSTKISSYGIAIGYIAALLLQTLSIVVVIAFQSSNFGLRLVLFMIGAWWFIFTIPSALWLRPRPGPPLHIGDNTSNARTVIAYFTYSWKSLGRTAMHARHLKDVLLFLAAWFLLSDSIATVSGTAVLFAKTTLGMSYAMLALINVIATVSGVLGAFTWSRVSHYLNVTPVQTILMCIALFEVIPLYGLLGYLPSIQRLGFLGLQQQWEMYMLGAVYGFVLGGLSSYCRALFGELIPPGFEAAFYALYAITDKGSSVFGPAIVGAITDAYGEIRPAFWFLAILVGLPFPIMMLVDINRGRTEGIALAKTLAELDVGHRNSFGQREDSEDELN</sequence>
<proteinExistence type="predicted"/>
<comment type="caution">
    <text evidence="1">The sequence shown here is derived from an EMBL/GenBank/DDBJ whole genome shotgun (WGS) entry which is preliminary data.</text>
</comment>
<accession>A0ACB6S8L6</accession>
<dbReference type="EMBL" id="MU006708">
    <property type="protein sequence ID" value="KAF2629862.1"/>
    <property type="molecule type" value="Genomic_DNA"/>
</dbReference>
<protein>
    <submittedName>
        <fullName evidence="1">Autophagy-related protein 22-2</fullName>
    </submittedName>
</protein>